<evidence type="ECO:0000313" key="2">
    <source>
        <dbReference type="EMBL" id="MBP2330615.1"/>
    </source>
</evidence>
<evidence type="ECO:0000259" key="1">
    <source>
        <dbReference type="Pfam" id="PF13349"/>
    </source>
</evidence>
<dbReference type="Pfam" id="PF13349">
    <property type="entry name" value="DUF4097"/>
    <property type="match status" value="1"/>
</dbReference>
<comment type="caution">
    <text evidence="2">The sequence shown here is derived from an EMBL/GenBank/DDBJ whole genome shotgun (WGS) entry which is preliminary data.</text>
</comment>
<reference evidence="2 3" key="1">
    <citation type="submission" date="2021-03" db="EMBL/GenBank/DDBJ databases">
        <title>Sequencing the genomes of 1000 actinobacteria strains.</title>
        <authorList>
            <person name="Klenk H.-P."/>
        </authorList>
    </citation>
    <scope>NUCLEOTIDE SEQUENCE [LARGE SCALE GENOMIC DNA]</scope>
    <source>
        <strain evidence="2 3">DSM 46670</strain>
    </source>
</reference>
<feature type="domain" description="DUF4097" evidence="1">
    <location>
        <begin position="141"/>
        <end position="266"/>
    </location>
</feature>
<dbReference type="RefSeq" id="WP_209647220.1">
    <property type="nucleotide sequence ID" value="NZ_JAGINW010000001.1"/>
</dbReference>
<gene>
    <name evidence="2" type="ORF">JOF56_011000</name>
</gene>
<dbReference type="EMBL" id="JAGINW010000001">
    <property type="protein sequence ID" value="MBP2330615.1"/>
    <property type="molecule type" value="Genomic_DNA"/>
</dbReference>
<evidence type="ECO:0000313" key="3">
    <source>
        <dbReference type="Proteomes" id="UP001519332"/>
    </source>
</evidence>
<organism evidence="2 3">
    <name type="scientific">Kibdelosporangium banguiense</name>
    <dbReference type="NCBI Taxonomy" id="1365924"/>
    <lineage>
        <taxon>Bacteria</taxon>
        <taxon>Bacillati</taxon>
        <taxon>Actinomycetota</taxon>
        <taxon>Actinomycetes</taxon>
        <taxon>Pseudonocardiales</taxon>
        <taxon>Pseudonocardiaceae</taxon>
        <taxon>Kibdelosporangium</taxon>
    </lineage>
</organism>
<dbReference type="Proteomes" id="UP001519332">
    <property type="component" value="Unassembled WGS sequence"/>
</dbReference>
<accession>A0ABS4U1W0</accession>
<keyword evidence="3" id="KW-1185">Reference proteome</keyword>
<proteinExistence type="predicted"/>
<protein>
    <recommendedName>
        <fullName evidence="1">DUF4097 domain-containing protein</fullName>
    </recommendedName>
</protein>
<name>A0ABS4U1W0_9PSEU</name>
<sequence length="272" mass="27374">MRTITHTEPGVAVLDLSIGVAVVEVVAEDREYAEITLAPAVSVDSIAADLIRSATVRHTARQLEVAVPAPVGTVVSGGAVIVGGTVHGGVSFTRASGSIVVGSMSGVTVAGGGLVVVNGQVITGGATVVGSGGGVRVTARLPVGSSLVVSSDSPATVITHGSLDTVELRTESGDLTVDSAREIEARTASGDIRIQVGHHVIAHSMSGDIRVGALTGPARLRSMSGDLTVHAIQDTAVQAHTMSGDVRISSDPGVVVSSEARSMSGRVINRTR</sequence>
<dbReference type="InterPro" id="IPR025164">
    <property type="entry name" value="Toastrack_DUF4097"/>
</dbReference>